<dbReference type="Proteomes" id="UP001470023">
    <property type="component" value="Unassembled WGS sequence"/>
</dbReference>
<accession>A0ABV1UK41</accession>
<dbReference type="RefSeq" id="WP_352065994.1">
    <property type="nucleotide sequence ID" value="NZ_JBEPAZ010000083.1"/>
</dbReference>
<organism evidence="1 2">
    <name type="scientific">Streptomyces sp. 900105245</name>
    <dbReference type="NCBI Taxonomy" id="3154379"/>
    <lineage>
        <taxon>Bacteria</taxon>
        <taxon>Bacillati</taxon>
        <taxon>Actinomycetota</taxon>
        <taxon>Actinomycetes</taxon>
        <taxon>Kitasatosporales</taxon>
        <taxon>Streptomycetaceae</taxon>
        <taxon>Streptomyces</taxon>
    </lineage>
</organism>
<evidence type="ECO:0000313" key="1">
    <source>
        <dbReference type="EMBL" id="MER6434095.1"/>
    </source>
</evidence>
<keyword evidence="2" id="KW-1185">Reference proteome</keyword>
<sequence length="116" mass="12608">MIREDVPGLVRWEIQMHEPCSRVWICKAHGRTITAVEPTALGQAVLAAYLTSRPAPYGETFRVFLRTSTGSHLHVTTDQLPESGGTTDPALREALPGYLRGALTTSDGPRHVSGLT</sequence>
<protein>
    <submittedName>
        <fullName evidence="1">Uncharacterized protein</fullName>
    </submittedName>
</protein>
<reference evidence="1 2" key="1">
    <citation type="submission" date="2024-06" db="EMBL/GenBank/DDBJ databases">
        <title>The Natural Products Discovery Center: Release of the First 8490 Sequenced Strains for Exploring Actinobacteria Biosynthetic Diversity.</title>
        <authorList>
            <person name="Kalkreuter E."/>
            <person name="Kautsar S.A."/>
            <person name="Yang D."/>
            <person name="Bader C.D."/>
            <person name="Teijaro C.N."/>
            <person name="Fluegel L."/>
            <person name="Davis C.M."/>
            <person name="Simpson J.R."/>
            <person name="Lauterbach L."/>
            <person name="Steele A.D."/>
            <person name="Gui C."/>
            <person name="Meng S."/>
            <person name="Li G."/>
            <person name="Viehrig K."/>
            <person name="Ye F."/>
            <person name="Su P."/>
            <person name="Kiefer A.F."/>
            <person name="Nichols A."/>
            <person name="Cepeda A.J."/>
            <person name="Yan W."/>
            <person name="Fan B."/>
            <person name="Jiang Y."/>
            <person name="Adhikari A."/>
            <person name="Zheng C.-J."/>
            <person name="Schuster L."/>
            <person name="Cowan T.M."/>
            <person name="Smanski M.J."/>
            <person name="Chevrette M.G."/>
            <person name="De Carvalho L.P.S."/>
            <person name="Shen B."/>
        </authorList>
    </citation>
    <scope>NUCLEOTIDE SEQUENCE [LARGE SCALE GENOMIC DNA]</scope>
    <source>
        <strain evidence="1 2">NPDC001166</strain>
    </source>
</reference>
<evidence type="ECO:0000313" key="2">
    <source>
        <dbReference type="Proteomes" id="UP001470023"/>
    </source>
</evidence>
<gene>
    <name evidence="1" type="ORF">ABT272_41395</name>
</gene>
<dbReference type="EMBL" id="JBEPAZ010000083">
    <property type="protein sequence ID" value="MER6434095.1"/>
    <property type="molecule type" value="Genomic_DNA"/>
</dbReference>
<name>A0ABV1UK41_9ACTN</name>
<proteinExistence type="predicted"/>
<comment type="caution">
    <text evidence="1">The sequence shown here is derived from an EMBL/GenBank/DDBJ whole genome shotgun (WGS) entry which is preliminary data.</text>
</comment>